<dbReference type="PANTHER" id="PTHR42924">
    <property type="entry name" value="EXONUCLEASE"/>
    <property type="match status" value="1"/>
</dbReference>
<dbReference type="SMART" id="SM00481">
    <property type="entry name" value="POLIIIAc"/>
    <property type="match status" value="1"/>
</dbReference>
<sequence>MRQTVTFARPDFAALRERGFMPVDMHTHTNHSDAPTRVKDALRKAEDRGFGLAITDHNGIGGVLEARRLGTHAMVVPGIEVSAWDGPHILVYFYDTHDLEDFYRSHIRDARSKSPYLATRLTTPEVLEWAAGYSCVVSAAHPYGYLLFNKGVQKCIDREYLEPEILFEFDAVEAVCGGMGRGQNEKAARLARDGELGVTGGTDGHLLSDLGNVVTCADAADTGAFLDAVVRRETTVVGLEKNVLEKCAMAVGVVPQYLPYLGPSLAVHWHQNLPRLLRIPERLRDGLHHP</sequence>
<dbReference type="Pfam" id="PF13263">
    <property type="entry name" value="PHP_C"/>
    <property type="match status" value="1"/>
</dbReference>
<dbReference type="PANTHER" id="PTHR42924:SF3">
    <property type="entry name" value="POLYMERASE_HISTIDINOL PHOSPHATASE N-TERMINAL DOMAIN-CONTAINING PROTEIN"/>
    <property type="match status" value="1"/>
</dbReference>
<evidence type="ECO:0000313" key="2">
    <source>
        <dbReference type="EMBL" id="QSZ67803.1"/>
    </source>
</evidence>
<proteinExistence type="predicted"/>
<reference evidence="2" key="1">
    <citation type="journal article" date="2001" name="Int. J. Syst. Evol. Microbiol.">
        <title>Methanofollis aquaemaris sp. nov., a methanogen isolated from an aquaculture fish pond.</title>
        <authorList>
            <person name="Lai M.C."/>
            <person name="Chen S.C."/>
        </authorList>
    </citation>
    <scope>NUCLEOTIDE SEQUENCE</scope>
    <source>
        <strain evidence="2">N2F9704</strain>
    </source>
</reference>
<dbReference type="AlphaFoldDB" id="A0A8A3S791"/>
<dbReference type="Pfam" id="PF02811">
    <property type="entry name" value="PHP"/>
    <property type="match status" value="1"/>
</dbReference>
<dbReference type="EMBL" id="CP036172">
    <property type="protein sequence ID" value="QSZ67803.1"/>
    <property type="molecule type" value="Genomic_DNA"/>
</dbReference>
<dbReference type="SUPFAM" id="SSF89550">
    <property type="entry name" value="PHP domain-like"/>
    <property type="match status" value="1"/>
</dbReference>
<evidence type="ECO:0000259" key="1">
    <source>
        <dbReference type="SMART" id="SM00481"/>
    </source>
</evidence>
<dbReference type="InterPro" id="IPR016195">
    <property type="entry name" value="Pol/histidinol_Pase-like"/>
</dbReference>
<dbReference type="GO" id="GO:0035312">
    <property type="term" value="F:5'-3' DNA exonuclease activity"/>
    <property type="evidence" value="ECO:0007669"/>
    <property type="project" value="TreeGrafter"/>
</dbReference>
<keyword evidence="3" id="KW-1185">Reference proteome</keyword>
<dbReference type="Proteomes" id="UP001042704">
    <property type="component" value="Chromosome"/>
</dbReference>
<accession>A0A8A3S791</accession>
<dbReference type="GO" id="GO:0004534">
    <property type="term" value="F:5'-3' RNA exonuclease activity"/>
    <property type="evidence" value="ECO:0007669"/>
    <property type="project" value="TreeGrafter"/>
</dbReference>
<dbReference type="InterPro" id="IPR004013">
    <property type="entry name" value="PHP_dom"/>
</dbReference>
<dbReference type="KEGG" id="maqe:RJ40_09955"/>
<feature type="domain" description="Polymerase/histidinol phosphatase N-terminal" evidence="1">
    <location>
        <begin position="23"/>
        <end position="85"/>
    </location>
</feature>
<dbReference type="InterPro" id="IPR052018">
    <property type="entry name" value="PHP_domain"/>
</dbReference>
<organism evidence="2 3">
    <name type="scientific">Methanofollis aquaemaris</name>
    <dbReference type="NCBI Taxonomy" id="126734"/>
    <lineage>
        <taxon>Archaea</taxon>
        <taxon>Methanobacteriati</taxon>
        <taxon>Methanobacteriota</taxon>
        <taxon>Stenosarchaea group</taxon>
        <taxon>Methanomicrobia</taxon>
        <taxon>Methanomicrobiales</taxon>
        <taxon>Methanomicrobiaceae</taxon>
        <taxon>Methanofollis</taxon>
    </lineage>
</organism>
<dbReference type="InterPro" id="IPR003141">
    <property type="entry name" value="Pol/His_phosphatase_N"/>
</dbReference>
<gene>
    <name evidence="2" type="ORF">RJ40_09955</name>
</gene>
<dbReference type="Gene3D" id="3.20.20.140">
    <property type="entry name" value="Metal-dependent hydrolases"/>
    <property type="match status" value="1"/>
</dbReference>
<evidence type="ECO:0000313" key="3">
    <source>
        <dbReference type="Proteomes" id="UP001042704"/>
    </source>
</evidence>
<dbReference type="RefSeq" id="WP_265580719.1">
    <property type="nucleotide sequence ID" value="NZ_CP036172.1"/>
</dbReference>
<name>A0A8A3S791_9EURY</name>
<dbReference type="GeneID" id="76424696"/>
<protein>
    <submittedName>
        <fullName evidence="2">Histidinol phosphatase</fullName>
    </submittedName>
</protein>
<reference evidence="2" key="2">
    <citation type="submission" date="2019-02" db="EMBL/GenBank/DDBJ databases">
        <authorList>
            <person name="Chen S.-C."/>
            <person name="Chien H.-H."/>
            <person name="Lai M.-C."/>
        </authorList>
    </citation>
    <scope>NUCLEOTIDE SEQUENCE</scope>
    <source>
        <strain evidence="2">N2F9704</strain>
    </source>
</reference>